<evidence type="ECO:0000256" key="2">
    <source>
        <dbReference type="SAM" id="SignalP"/>
    </source>
</evidence>
<dbReference type="EMBL" id="JBHUKU010000006">
    <property type="protein sequence ID" value="MFD2459597.1"/>
    <property type="molecule type" value="Genomic_DNA"/>
</dbReference>
<feature type="transmembrane region" description="Helical" evidence="1">
    <location>
        <begin position="55"/>
        <end position="76"/>
    </location>
</feature>
<evidence type="ECO:0000313" key="3">
    <source>
        <dbReference type="EMBL" id="MFD2459597.1"/>
    </source>
</evidence>
<protein>
    <submittedName>
        <fullName evidence="3">Uncharacterized protein</fullName>
    </submittedName>
</protein>
<evidence type="ECO:0000313" key="4">
    <source>
        <dbReference type="Proteomes" id="UP001597419"/>
    </source>
</evidence>
<keyword evidence="2" id="KW-0732">Signal</keyword>
<gene>
    <name evidence="3" type="ORF">ACFSYJ_13370</name>
</gene>
<dbReference type="RefSeq" id="WP_345397078.1">
    <property type="nucleotide sequence ID" value="NZ_BAABHG010000008.1"/>
</dbReference>
<evidence type="ECO:0000256" key="1">
    <source>
        <dbReference type="SAM" id="Phobius"/>
    </source>
</evidence>
<reference evidence="4" key="1">
    <citation type="journal article" date="2019" name="Int. J. Syst. Evol. Microbiol.">
        <title>The Global Catalogue of Microorganisms (GCM) 10K type strain sequencing project: providing services to taxonomists for standard genome sequencing and annotation.</title>
        <authorList>
            <consortium name="The Broad Institute Genomics Platform"/>
            <consortium name="The Broad Institute Genome Sequencing Center for Infectious Disease"/>
            <person name="Wu L."/>
            <person name="Ma J."/>
        </authorList>
    </citation>
    <scope>NUCLEOTIDE SEQUENCE [LARGE SCALE GENOMIC DNA]</scope>
    <source>
        <strain evidence="4">CGMCC 4.7643</strain>
    </source>
</reference>
<proteinExistence type="predicted"/>
<accession>A0ABW5GGH5</accession>
<keyword evidence="1" id="KW-1133">Transmembrane helix</keyword>
<keyword evidence="1" id="KW-0472">Membrane</keyword>
<dbReference type="Proteomes" id="UP001597419">
    <property type="component" value="Unassembled WGS sequence"/>
</dbReference>
<feature type="chain" id="PRO_5045064846" evidence="2">
    <location>
        <begin position="40"/>
        <end position="141"/>
    </location>
</feature>
<keyword evidence="1" id="KW-0812">Transmembrane</keyword>
<feature type="signal peptide" evidence="2">
    <location>
        <begin position="1"/>
        <end position="39"/>
    </location>
</feature>
<comment type="caution">
    <text evidence="3">The sequence shown here is derived from an EMBL/GenBank/DDBJ whole genome shotgun (WGS) entry which is preliminary data.</text>
</comment>
<organism evidence="3 4">
    <name type="scientific">Amycolatopsis samaneae</name>
    <dbReference type="NCBI Taxonomy" id="664691"/>
    <lineage>
        <taxon>Bacteria</taxon>
        <taxon>Bacillati</taxon>
        <taxon>Actinomycetota</taxon>
        <taxon>Actinomycetes</taxon>
        <taxon>Pseudonocardiales</taxon>
        <taxon>Pseudonocardiaceae</taxon>
        <taxon>Amycolatopsis</taxon>
    </lineage>
</organism>
<name>A0ABW5GGH5_9PSEU</name>
<sequence length="141" mass="14118">MRNPGHPLTRSVLRGTRVTAVLVAVPAALLLAAGGAALADDPEARVETSVVSFGLLGPVGVVAVALGIVGMALGVLRQRRKARAAAVAAAPEPTAVADAAVAGTDVTAMAEAVLAEADLAEVELAQADKPTRPALTPHRRP</sequence>
<keyword evidence="4" id="KW-1185">Reference proteome</keyword>